<dbReference type="InterPro" id="IPR049556">
    <property type="entry name" value="PhiB"/>
</dbReference>
<dbReference type="InterPro" id="IPR036610">
    <property type="entry name" value="PEBP-like_sf"/>
</dbReference>
<keyword evidence="2" id="KW-1185">Reference proteome</keyword>
<dbReference type="EMBL" id="KV878215">
    <property type="protein sequence ID" value="OJJ32494.1"/>
    <property type="molecule type" value="Genomic_DNA"/>
</dbReference>
<evidence type="ECO:0000313" key="1">
    <source>
        <dbReference type="EMBL" id="OJJ32494.1"/>
    </source>
</evidence>
<dbReference type="InterPro" id="IPR008914">
    <property type="entry name" value="PEBP"/>
</dbReference>
<dbReference type="AlphaFoldDB" id="A0A1L9RC49"/>
<dbReference type="VEuPathDB" id="FungiDB:ASPWEDRAFT_668864"/>
<dbReference type="PANTHER" id="PTHR30289:SF13">
    <property type="entry name" value="PEBP-LIKE PROTEIN"/>
    <property type="match status" value="1"/>
</dbReference>
<name>A0A1L9RC49_ASPWE</name>
<evidence type="ECO:0000313" key="2">
    <source>
        <dbReference type="Proteomes" id="UP000184383"/>
    </source>
</evidence>
<sequence length="212" mass="23518">MAGILAYLQYALGKLFYRVRGHDAKQIIYTDAFKGLTNPNIALEATDCGPSGSVMLNDHTCLAEDGVGRFPDLRWNPPELIDDVKEYVLTCEDIDLPIPGLVIHHGLFYGIPPSTTTALHSDIKEQKDNPKSRITESGWKYVPNLTGNAYIGPAPPLGHGSHRYVFTVIALNESLQFDNPDKVTRQKIKAAMVGKVIGWGQWTGSFERPWPK</sequence>
<evidence type="ECO:0008006" key="3">
    <source>
        <dbReference type="Google" id="ProtNLM"/>
    </source>
</evidence>
<dbReference type="GeneID" id="63754715"/>
<dbReference type="Gene3D" id="3.90.280.10">
    <property type="entry name" value="PEBP-like"/>
    <property type="match status" value="1"/>
</dbReference>
<reference evidence="2" key="1">
    <citation type="journal article" date="2017" name="Genome Biol.">
        <title>Comparative genomics reveals high biological diversity and specific adaptations in the industrially and medically important fungal genus Aspergillus.</title>
        <authorList>
            <person name="de Vries R.P."/>
            <person name="Riley R."/>
            <person name="Wiebenga A."/>
            <person name="Aguilar-Osorio G."/>
            <person name="Amillis S."/>
            <person name="Uchima C.A."/>
            <person name="Anderluh G."/>
            <person name="Asadollahi M."/>
            <person name="Askin M."/>
            <person name="Barry K."/>
            <person name="Battaglia E."/>
            <person name="Bayram O."/>
            <person name="Benocci T."/>
            <person name="Braus-Stromeyer S.A."/>
            <person name="Caldana C."/>
            <person name="Canovas D."/>
            <person name="Cerqueira G.C."/>
            <person name="Chen F."/>
            <person name="Chen W."/>
            <person name="Choi C."/>
            <person name="Clum A."/>
            <person name="Dos Santos R.A."/>
            <person name="Damasio A.R."/>
            <person name="Diallinas G."/>
            <person name="Emri T."/>
            <person name="Fekete E."/>
            <person name="Flipphi M."/>
            <person name="Freyberg S."/>
            <person name="Gallo A."/>
            <person name="Gournas C."/>
            <person name="Habgood R."/>
            <person name="Hainaut M."/>
            <person name="Harispe M.L."/>
            <person name="Henrissat B."/>
            <person name="Hilden K.S."/>
            <person name="Hope R."/>
            <person name="Hossain A."/>
            <person name="Karabika E."/>
            <person name="Karaffa L."/>
            <person name="Karanyi Z."/>
            <person name="Krasevec N."/>
            <person name="Kuo A."/>
            <person name="Kusch H."/>
            <person name="LaButti K."/>
            <person name="Lagendijk E.L."/>
            <person name="Lapidus A."/>
            <person name="Levasseur A."/>
            <person name="Lindquist E."/>
            <person name="Lipzen A."/>
            <person name="Logrieco A.F."/>
            <person name="MacCabe A."/>
            <person name="Maekelae M.R."/>
            <person name="Malavazi I."/>
            <person name="Melin P."/>
            <person name="Meyer V."/>
            <person name="Mielnichuk N."/>
            <person name="Miskei M."/>
            <person name="Molnar A.P."/>
            <person name="Mule G."/>
            <person name="Ngan C.Y."/>
            <person name="Orejas M."/>
            <person name="Orosz E."/>
            <person name="Ouedraogo J.P."/>
            <person name="Overkamp K.M."/>
            <person name="Park H.-S."/>
            <person name="Perrone G."/>
            <person name="Piumi F."/>
            <person name="Punt P.J."/>
            <person name="Ram A.F."/>
            <person name="Ramon A."/>
            <person name="Rauscher S."/>
            <person name="Record E."/>
            <person name="Riano-Pachon D.M."/>
            <person name="Robert V."/>
            <person name="Roehrig J."/>
            <person name="Ruller R."/>
            <person name="Salamov A."/>
            <person name="Salih N.S."/>
            <person name="Samson R.A."/>
            <person name="Sandor E."/>
            <person name="Sanguinetti M."/>
            <person name="Schuetze T."/>
            <person name="Sepcic K."/>
            <person name="Shelest E."/>
            <person name="Sherlock G."/>
            <person name="Sophianopoulou V."/>
            <person name="Squina F.M."/>
            <person name="Sun H."/>
            <person name="Susca A."/>
            <person name="Todd R.B."/>
            <person name="Tsang A."/>
            <person name="Unkles S.E."/>
            <person name="van de Wiele N."/>
            <person name="van Rossen-Uffink D."/>
            <person name="Oliveira J.V."/>
            <person name="Vesth T.C."/>
            <person name="Visser J."/>
            <person name="Yu J.-H."/>
            <person name="Zhou M."/>
            <person name="Andersen M.R."/>
            <person name="Archer D.B."/>
            <person name="Baker S.E."/>
            <person name="Benoit I."/>
            <person name="Brakhage A.A."/>
            <person name="Braus G.H."/>
            <person name="Fischer R."/>
            <person name="Frisvad J.C."/>
            <person name="Goldman G.H."/>
            <person name="Houbraken J."/>
            <person name="Oakley B."/>
            <person name="Pocsi I."/>
            <person name="Scazzocchio C."/>
            <person name="Seiboth B."/>
            <person name="vanKuyk P.A."/>
            <person name="Wortman J."/>
            <person name="Dyer P.S."/>
            <person name="Grigoriev I.V."/>
        </authorList>
    </citation>
    <scope>NUCLEOTIDE SEQUENCE [LARGE SCALE GENOMIC DNA]</scope>
    <source>
        <strain evidence="2">DTO 134E9</strain>
    </source>
</reference>
<dbReference type="OrthoDB" id="10251855at2759"/>
<dbReference type="Pfam" id="PF01161">
    <property type="entry name" value="PBP"/>
    <property type="match status" value="1"/>
</dbReference>
<protein>
    <recommendedName>
        <fullName evidence="3">PEBP-like protein</fullName>
    </recommendedName>
</protein>
<gene>
    <name evidence="1" type="ORF">ASPWEDRAFT_668864</name>
</gene>
<dbReference type="CDD" id="cd00457">
    <property type="entry name" value="PEBP"/>
    <property type="match status" value="1"/>
</dbReference>
<dbReference type="STRING" id="1073089.A0A1L9RC49"/>
<dbReference type="PANTHER" id="PTHR30289">
    <property type="entry name" value="UNCHARACTERIZED PROTEIN YBCL-RELATED"/>
    <property type="match status" value="1"/>
</dbReference>
<dbReference type="RefSeq" id="XP_040686171.1">
    <property type="nucleotide sequence ID" value="XM_040838867.1"/>
</dbReference>
<dbReference type="Proteomes" id="UP000184383">
    <property type="component" value="Unassembled WGS sequence"/>
</dbReference>
<organism evidence="1 2">
    <name type="scientific">Aspergillus wentii DTO 134E9</name>
    <dbReference type="NCBI Taxonomy" id="1073089"/>
    <lineage>
        <taxon>Eukaryota</taxon>
        <taxon>Fungi</taxon>
        <taxon>Dikarya</taxon>
        <taxon>Ascomycota</taxon>
        <taxon>Pezizomycotina</taxon>
        <taxon>Eurotiomycetes</taxon>
        <taxon>Eurotiomycetidae</taxon>
        <taxon>Eurotiales</taxon>
        <taxon>Aspergillaceae</taxon>
        <taxon>Aspergillus</taxon>
        <taxon>Aspergillus subgen. Cremei</taxon>
    </lineage>
</organism>
<proteinExistence type="predicted"/>
<dbReference type="SUPFAM" id="SSF49777">
    <property type="entry name" value="PEBP-like"/>
    <property type="match status" value="1"/>
</dbReference>
<accession>A0A1L9RC49</accession>